<dbReference type="RefSeq" id="WP_344860850.1">
    <property type="nucleotide sequence ID" value="NZ_BAAAZN010000006.1"/>
</dbReference>
<evidence type="ECO:0000313" key="6">
    <source>
        <dbReference type="Proteomes" id="UP001500689"/>
    </source>
</evidence>
<dbReference type="Proteomes" id="UP001500689">
    <property type="component" value="Unassembled WGS sequence"/>
</dbReference>
<dbReference type="Gene3D" id="3.40.50.1820">
    <property type="entry name" value="alpha/beta hydrolase"/>
    <property type="match status" value="1"/>
</dbReference>
<protein>
    <recommendedName>
        <fullName evidence="3">Carboxylic ester hydrolase</fullName>
        <ecNumber evidence="3">3.1.1.-</ecNumber>
    </recommendedName>
</protein>
<dbReference type="SUPFAM" id="SSF53474">
    <property type="entry name" value="alpha/beta-Hydrolases"/>
    <property type="match status" value="1"/>
</dbReference>
<feature type="domain" description="Carboxylesterase type B" evidence="4">
    <location>
        <begin position="52"/>
        <end position="519"/>
    </location>
</feature>
<name>A0ABP6W8I8_9PSEU</name>
<dbReference type="EC" id="3.1.1.-" evidence="3"/>
<evidence type="ECO:0000256" key="1">
    <source>
        <dbReference type="ARBA" id="ARBA00005964"/>
    </source>
</evidence>
<dbReference type="InterPro" id="IPR050309">
    <property type="entry name" value="Type-B_Carboxylest/Lipase"/>
</dbReference>
<keyword evidence="6" id="KW-1185">Reference proteome</keyword>
<comment type="similarity">
    <text evidence="1 3">Belongs to the type-B carboxylesterase/lipase family.</text>
</comment>
<evidence type="ECO:0000256" key="2">
    <source>
        <dbReference type="ARBA" id="ARBA00022801"/>
    </source>
</evidence>
<accession>A0ABP6W8I8</accession>
<organism evidence="5 6">
    <name type="scientific">Amycolatopsis ultiminotia</name>
    <dbReference type="NCBI Taxonomy" id="543629"/>
    <lineage>
        <taxon>Bacteria</taxon>
        <taxon>Bacillati</taxon>
        <taxon>Actinomycetota</taxon>
        <taxon>Actinomycetes</taxon>
        <taxon>Pseudonocardiales</taxon>
        <taxon>Pseudonocardiaceae</taxon>
        <taxon>Amycolatopsis</taxon>
    </lineage>
</organism>
<comment type="caution">
    <text evidence="5">The sequence shown here is derived from an EMBL/GenBank/DDBJ whole genome shotgun (WGS) entry which is preliminary data.</text>
</comment>
<dbReference type="InterPro" id="IPR029058">
    <property type="entry name" value="AB_hydrolase_fold"/>
</dbReference>
<reference evidence="6" key="1">
    <citation type="journal article" date="2019" name="Int. J. Syst. Evol. Microbiol.">
        <title>The Global Catalogue of Microorganisms (GCM) 10K type strain sequencing project: providing services to taxonomists for standard genome sequencing and annotation.</title>
        <authorList>
            <consortium name="The Broad Institute Genomics Platform"/>
            <consortium name="The Broad Institute Genome Sequencing Center for Infectious Disease"/>
            <person name="Wu L."/>
            <person name="Ma J."/>
        </authorList>
    </citation>
    <scope>NUCLEOTIDE SEQUENCE [LARGE SCALE GENOMIC DNA]</scope>
    <source>
        <strain evidence="6">JCM 16898</strain>
    </source>
</reference>
<sequence>MKVRAWRATLSTLAVTGLLAATACAADPAAPQQTPDTAHTNAIGTAARAGGAVVHTDNGAVRGSIANRTRAFQGIPYAAPPVGKLRWQDPKPVTPWTGVRDATKPASSCAQNPGSIPDGSGSEDCLYLNVTTPSGKPSGPKPVVVWLPGGAFIAGTANGLDPKRWVERGDVIVVTANYRLGMLGNFGYPGLAGSGDFALRDQQAVLRWVQRNIAAFGGNPGNVTLAGQSSGAMSTCAHLTAPGSAGLFHKAIMASGACEVSWLDNFDTRGKPAGPVFRSRSAVEAAGEQAARELGCTGAAGQVLDCLRALGTDKLKPVLDRFAFPAYGTPTLPADPAEALATGRFARVPIISGNVHDEATLTTSTYDNGTPITDRTYDAVLSETFGADRPKVEAEYPRSAYGSAAEAWAAIVTDRKWLCTQYDSSRRLARHTSVHQYEFADPAPPPMWAEPPAMPMGSYHSSDQWSLFDLGGIAPPFTPDQQHLAEQIIDYLSAFAATGNPGPGWPAFRDGDEPPYTQTLAPGSGGIHPVDLAAEHHCGFWAGLGR</sequence>
<feature type="chain" id="PRO_5044996782" description="Carboxylic ester hydrolase" evidence="3">
    <location>
        <begin position="26"/>
        <end position="546"/>
    </location>
</feature>
<keyword evidence="3" id="KW-0732">Signal</keyword>
<dbReference type="InterPro" id="IPR019826">
    <property type="entry name" value="Carboxylesterase_B_AS"/>
</dbReference>
<dbReference type="PROSITE" id="PS51257">
    <property type="entry name" value="PROKAR_LIPOPROTEIN"/>
    <property type="match status" value="1"/>
</dbReference>
<dbReference type="EMBL" id="BAAAZN010000006">
    <property type="protein sequence ID" value="GAA3547874.1"/>
    <property type="molecule type" value="Genomic_DNA"/>
</dbReference>
<evidence type="ECO:0000259" key="4">
    <source>
        <dbReference type="Pfam" id="PF00135"/>
    </source>
</evidence>
<dbReference type="InterPro" id="IPR002018">
    <property type="entry name" value="CarbesteraseB"/>
</dbReference>
<dbReference type="Pfam" id="PF00135">
    <property type="entry name" value="COesterase"/>
    <property type="match status" value="1"/>
</dbReference>
<proteinExistence type="inferred from homology"/>
<evidence type="ECO:0000256" key="3">
    <source>
        <dbReference type="RuleBase" id="RU361235"/>
    </source>
</evidence>
<keyword evidence="2 3" id="KW-0378">Hydrolase</keyword>
<gene>
    <name evidence="5" type="ORF">GCM10022222_34340</name>
</gene>
<dbReference type="PROSITE" id="PS00122">
    <property type="entry name" value="CARBOXYLESTERASE_B_1"/>
    <property type="match status" value="1"/>
</dbReference>
<dbReference type="PANTHER" id="PTHR11559">
    <property type="entry name" value="CARBOXYLESTERASE"/>
    <property type="match status" value="1"/>
</dbReference>
<evidence type="ECO:0000313" key="5">
    <source>
        <dbReference type="EMBL" id="GAA3547874.1"/>
    </source>
</evidence>
<feature type="signal peptide" evidence="3">
    <location>
        <begin position="1"/>
        <end position="25"/>
    </location>
</feature>